<evidence type="ECO:0000313" key="2">
    <source>
        <dbReference type="Proteomes" id="UP001597463"/>
    </source>
</evidence>
<sequence length="188" mass="20551">MKTLWLVRHARPLVAADCCYGRLDVAVDPQATRQAARSLHQALAALQQGCVIRHSPLRRCEQLALALQGLDASFTSTADARLLEMDFGHWEGRHWDAIGEETIAAWADDLALHAPGGGESLAHMLARVNSALQDARAESAEHIVWIAHAGVARCVQWLLGHGAALPHSTQWTLPAPRYGQWMRVGLPP</sequence>
<organism evidence="1 2">
    <name type="scientific">Comamonas terrae</name>
    <dbReference type="NCBI Taxonomy" id="673548"/>
    <lineage>
        <taxon>Bacteria</taxon>
        <taxon>Pseudomonadati</taxon>
        <taxon>Pseudomonadota</taxon>
        <taxon>Betaproteobacteria</taxon>
        <taxon>Burkholderiales</taxon>
        <taxon>Comamonadaceae</taxon>
        <taxon>Comamonas</taxon>
    </lineage>
</organism>
<comment type="caution">
    <text evidence="1">The sequence shown here is derived from an EMBL/GenBank/DDBJ whole genome shotgun (WGS) entry which is preliminary data.</text>
</comment>
<protein>
    <submittedName>
        <fullName evidence="1">Histidine phosphatase family protein</fullName>
    </submittedName>
</protein>
<reference evidence="2" key="1">
    <citation type="journal article" date="2019" name="Int. J. Syst. Evol. Microbiol.">
        <title>The Global Catalogue of Microorganisms (GCM) 10K type strain sequencing project: providing services to taxonomists for standard genome sequencing and annotation.</title>
        <authorList>
            <consortium name="The Broad Institute Genomics Platform"/>
            <consortium name="The Broad Institute Genome Sequencing Center for Infectious Disease"/>
            <person name="Wu L."/>
            <person name="Ma J."/>
        </authorList>
    </citation>
    <scope>NUCLEOTIDE SEQUENCE [LARGE SCALE GENOMIC DNA]</scope>
    <source>
        <strain evidence="2">TISTR 1906</strain>
    </source>
</reference>
<evidence type="ECO:0000313" key="1">
    <source>
        <dbReference type="EMBL" id="MFD2752594.1"/>
    </source>
</evidence>
<dbReference type="InterPro" id="IPR013078">
    <property type="entry name" value="His_Pase_superF_clade-1"/>
</dbReference>
<dbReference type="Proteomes" id="UP001597463">
    <property type="component" value="Unassembled WGS sequence"/>
</dbReference>
<dbReference type="RefSeq" id="WP_066473761.1">
    <property type="nucleotide sequence ID" value="NZ_BCNT01000003.1"/>
</dbReference>
<dbReference type="SMART" id="SM00855">
    <property type="entry name" value="PGAM"/>
    <property type="match status" value="1"/>
</dbReference>
<dbReference type="Gene3D" id="3.40.50.1240">
    <property type="entry name" value="Phosphoglycerate mutase-like"/>
    <property type="match status" value="1"/>
</dbReference>
<dbReference type="PANTHER" id="PTHR48100:SF1">
    <property type="entry name" value="HISTIDINE PHOSPHATASE FAMILY PROTEIN-RELATED"/>
    <property type="match status" value="1"/>
</dbReference>
<dbReference type="InterPro" id="IPR050275">
    <property type="entry name" value="PGM_Phosphatase"/>
</dbReference>
<accession>A0ABW5UG35</accession>
<gene>
    <name evidence="1" type="ORF">ACFSW6_00720</name>
</gene>
<name>A0ABW5UG35_9BURK</name>
<keyword evidence="2" id="KW-1185">Reference proteome</keyword>
<proteinExistence type="predicted"/>
<dbReference type="Pfam" id="PF00300">
    <property type="entry name" value="His_Phos_1"/>
    <property type="match status" value="1"/>
</dbReference>
<dbReference type="EMBL" id="JBHUMV010000001">
    <property type="protein sequence ID" value="MFD2752594.1"/>
    <property type="molecule type" value="Genomic_DNA"/>
</dbReference>
<dbReference type="SUPFAM" id="SSF53254">
    <property type="entry name" value="Phosphoglycerate mutase-like"/>
    <property type="match status" value="1"/>
</dbReference>
<dbReference type="InterPro" id="IPR029033">
    <property type="entry name" value="His_PPase_superfam"/>
</dbReference>
<dbReference type="PANTHER" id="PTHR48100">
    <property type="entry name" value="BROAD-SPECIFICITY PHOSPHATASE YOR283W-RELATED"/>
    <property type="match status" value="1"/>
</dbReference>